<sequence length="439" mass="47844">MTRVRKEREYSRKTKMQLKPRFLNIQIIVTTILLSILIFPASASSVVSVELVSQEVHAGDDFEIYINITPSTAIAGAQLDLKFDSSVITVTNVEEGDFFDRNSVMSIFIPGTFDNQQGLISGLFAVTLGQAVIESPGNFAHITFTACDQAGESSISLSNVIISDASGNEVPVTVENSQVIVIGTSTTDTTEDASASSGGGGGGGGGDTGESTDNIELKEVNKLYITGNSDVTYNFDDSNNPVKTISYTSLKNAGFISSTIEILKDVSTTVSYKPEGLVYRNMNIWIGKAGYATESNMENMKISFAVHKKWVQVNNVKTTDIRLNRYHDNEWQILETEMTGEDNDFYFFEAKTPGFSPFAITADVASKNVTENEQINAASSYDDNDPVEQIEESELERVTDVASTSMSDKVSSAKLSQNSALVLFISISVVLFLQHRKCI</sequence>
<proteinExistence type="predicted"/>
<dbReference type="InterPro" id="IPR002102">
    <property type="entry name" value="Cohesin_dom"/>
</dbReference>
<dbReference type="InterPro" id="IPR026453">
    <property type="entry name" value="PGF_pre_PGF"/>
</dbReference>
<gene>
    <name evidence="3" type="ORF">MettiDRAFT_0092</name>
</gene>
<evidence type="ECO:0000313" key="4">
    <source>
        <dbReference type="Proteomes" id="UP000019483"/>
    </source>
</evidence>
<dbReference type="Proteomes" id="UP000019483">
    <property type="component" value="Unassembled WGS sequence"/>
</dbReference>
<evidence type="ECO:0000313" key="3">
    <source>
        <dbReference type="EMBL" id="ETA66693.1"/>
    </source>
</evidence>
<dbReference type="GO" id="GO:0000272">
    <property type="term" value="P:polysaccharide catabolic process"/>
    <property type="evidence" value="ECO:0007669"/>
    <property type="project" value="InterPro"/>
</dbReference>
<dbReference type="Gene3D" id="2.60.40.680">
    <property type="match status" value="1"/>
</dbReference>
<dbReference type="InterPro" id="IPR008965">
    <property type="entry name" value="CBM2/CBM3_carb-bd_dom_sf"/>
</dbReference>
<dbReference type="RefSeq" id="WP_023843830.1">
    <property type="nucleotide sequence ID" value="NZ_AZAJ01000001.1"/>
</dbReference>
<protein>
    <submittedName>
        <fullName evidence="3">Cohesin domain-containing protein</fullName>
    </submittedName>
</protein>
<dbReference type="OrthoDB" id="103676at2157"/>
<dbReference type="EMBL" id="AZAJ01000001">
    <property type="protein sequence ID" value="ETA66693.1"/>
    <property type="molecule type" value="Genomic_DNA"/>
</dbReference>
<organism evidence="3 4">
    <name type="scientific">Methanolobus tindarius DSM 2278</name>
    <dbReference type="NCBI Taxonomy" id="1090322"/>
    <lineage>
        <taxon>Archaea</taxon>
        <taxon>Methanobacteriati</taxon>
        <taxon>Methanobacteriota</taxon>
        <taxon>Stenosarchaea group</taxon>
        <taxon>Methanomicrobia</taxon>
        <taxon>Methanosarcinales</taxon>
        <taxon>Methanosarcinaceae</taxon>
        <taxon>Methanolobus</taxon>
    </lineage>
</organism>
<dbReference type="SUPFAM" id="SSF49384">
    <property type="entry name" value="Carbohydrate-binding domain"/>
    <property type="match status" value="1"/>
</dbReference>
<accession>W9DNU7</accession>
<name>W9DNU7_METTI</name>
<evidence type="ECO:0000256" key="1">
    <source>
        <dbReference type="SAM" id="MobiDB-lite"/>
    </source>
</evidence>
<dbReference type="AlphaFoldDB" id="W9DNU7"/>
<feature type="region of interest" description="Disordered" evidence="1">
    <location>
        <begin position="185"/>
        <end position="212"/>
    </location>
</feature>
<dbReference type="NCBIfam" id="TIGR04213">
    <property type="entry name" value="PGF_pre_PGF"/>
    <property type="match status" value="1"/>
</dbReference>
<feature type="compositionally biased region" description="Gly residues" evidence="1">
    <location>
        <begin position="197"/>
        <end position="208"/>
    </location>
</feature>
<evidence type="ECO:0000259" key="2">
    <source>
        <dbReference type="Pfam" id="PF00963"/>
    </source>
</evidence>
<keyword evidence="4" id="KW-1185">Reference proteome</keyword>
<feature type="compositionally biased region" description="Low complexity" evidence="1">
    <location>
        <begin position="185"/>
        <end position="196"/>
    </location>
</feature>
<dbReference type="STRING" id="1090322.MettiDRAFT_0092"/>
<dbReference type="CDD" id="cd08547">
    <property type="entry name" value="Type_II_cohesin"/>
    <property type="match status" value="1"/>
</dbReference>
<feature type="domain" description="Cohesin" evidence="2">
    <location>
        <begin position="48"/>
        <end position="178"/>
    </location>
</feature>
<comment type="caution">
    <text evidence="3">The sequence shown here is derived from an EMBL/GenBank/DDBJ whole genome shotgun (WGS) entry which is preliminary data.</text>
</comment>
<dbReference type="Pfam" id="PF00963">
    <property type="entry name" value="Cohesin"/>
    <property type="match status" value="1"/>
</dbReference>
<reference evidence="3 4" key="1">
    <citation type="submission" date="2013-08" db="EMBL/GenBank/DDBJ databases">
        <authorList>
            <consortium name="DOE Joint Genome Institute"/>
            <person name="Eisen J."/>
            <person name="Huntemann M."/>
            <person name="Han J."/>
            <person name="Chen A."/>
            <person name="Kyrpides N."/>
            <person name="Mavromatis K."/>
            <person name="Markowitz V."/>
            <person name="Palaniappan K."/>
            <person name="Ivanova N."/>
            <person name="Schaumberg A."/>
            <person name="Pati A."/>
            <person name="Liolios K."/>
            <person name="Nordberg H.P."/>
            <person name="Cantor M.N."/>
            <person name="Hua S.X."/>
            <person name="Woyke T."/>
        </authorList>
    </citation>
    <scope>NUCLEOTIDE SEQUENCE [LARGE SCALE GENOMIC DNA]</scope>
    <source>
        <strain evidence="3 4">DSM 2278</strain>
    </source>
</reference>
<dbReference type="GO" id="GO:0030246">
    <property type="term" value="F:carbohydrate binding"/>
    <property type="evidence" value="ECO:0007669"/>
    <property type="project" value="InterPro"/>
</dbReference>